<dbReference type="GO" id="GO:0005829">
    <property type="term" value="C:cytosol"/>
    <property type="evidence" value="ECO:0007669"/>
    <property type="project" value="TreeGrafter"/>
</dbReference>
<dbReference type="SUPFAM" id="SSF46689">
    <property type="entry name" value="Homeodomain-like"/>
    <property type="match status" value="1"/>
</dbReference>
<dbReference type="Gene3D" id="1.10.10.60">
    <property type="entry name" value="Homeodomain-like"/>
    <property type="match status" value="1"/>
</dbReference>
<evidence type="ECO:0000256" key="3">
    <source>
        <dbReference type="ARBA" id="ARBA00023163"/>
    </source>
</evidence>
<proteinExistence type="predicted"/>
<dbReference type="PANTHER" id="PTHR47894:SF1">
    <property type="entry name" value="HTH-TYPE TRANSCRIPTIONAL REGULATOR VQSM"/>
    <property type="match status" value="1"/>
</dbReference>
<evidence type="ECO:0000256" key="1">
    <source>
        <dbReference type="ARBA" id="ARBA00023015"/>
    </source>
</evidence>
<evidence type="ECO:0000313" key="6">
    <source>
        <dbReference type="Proteomes" id="UP000321039"/>
    </source>
</evidence>
<organism evidence="5 6">
    <name type="scientific">Parahaliea maris</name>
    <dbReference type="NCBI Taxonomy" id="2716870"/>
    <lineage>
        <taxon>Bacteria</taxon>
        <taxon>Pseudomonadati</taxon>
        <taxon>Pseudomonadota</taxon>
        <taxon>Gammaproteobacteria</taxon>
        <taxon>Cellvibrionales</taxon>
        <taxon>Halieaceae</taxon>
        <taxon>Parahaliea</taxon>
    </lineage>
</organism>
<accession>A0A5C9A6Y0</accession>
<dbReference type="GO" id="GO:0000976">
    <property type="term" value="F:transcription cis-regulatory region binding"/>
    <property type="evidence" value="ECO:0007669"/>
    <property type="project" value="TreeGrafter"/>
</dbReference>
<dbReference type="GO" id="GO:0003700">
    <property type="term" value="F:DNA-binding transcription factor activity"/>
    <property type="evidence" value="ECO:0007669"/>
    <property type="project" value="InterPro"/>
</dbReference>
<reference evidence="5 6" key="1">
    <citation type="submission" date="2019-08" db="EMBL/GenBank/DDBJ databases">
        <title>Parahaliea maris sp. nov., isolated from the surface seawater.</title>
        <authorList>
            <person name="Liu Y."/>
        </authorList>
    </citation>
    <scope>NUCLEOTIDE SEQUENCE [LARGE SCALE GENOMIC DNA]</scope>
    <source>
        <strain evidence="5 6">HSLHS9</strain>
    </source>
</reference>
<dbReference type="InterPro" id="IPR032687">
    <property type="entry name" value="AraC-type_N"/>
</dbReference>
<dbReference type="InterPro" id="IPR018060">
    <property type="entry name" value="HTH_AraC"/>
</dbReference>
<dbReference type="PROSITE" id="PS01124">
    <property type="entry name" value="HTH_ARAC_FAMILY_2"/>
    <property type="match status" value="1"/>
</dbReference>
<gene>
    <name evidence="5" type="ORF">FV139_08245</name>
</gene>
<keyword evidence="3" id="KW-0804">Transcription</keyword>
<protein>
    <submittedName>
        <fullName evidence="5">AraC family transcriptional regulator</fullName>
    </submittedName>
</protein>
<keyword evidence="1" id="KW-0805">Transcription regulation</keyword>
<keyword evidence="6" id="KW-1185">Reference proteome</keyword>
<dbReference type="InterPro" id="IPR009057">
    <property type="entry name" value="Homeodomain-like_sf"/>
</dbReference>
<dbReference type="Pfam" id="PF12625">
    <property type="entry name" value="Arabinose_bd"/>
    <property type="match status" value="1"/>
</dbReference>
<name>A0A5C9A6Y0_9GAMM</name>
<keyword evidence="2" id="KW-0238">DNA-binding</keyword>
<dbReference type="AlphaFoldDB" id="A0A5C9A6Y0"/>
<sequence>MTKIPELPAQHSSLLARYGQAMVLQALAAGFDMEIIVKALSIPPRLLESLDEIPISNQMLDDFMRQVEREGHREYQVDLSPSAEISPELFGRLQRNIKWLLRDEFLGLTQTPCKAGVFLVMIELVMSTSTLASALQKGFRFYRALTDEVWFSLSSDANYAELTVHLASPAGGAMTFWSEWWLLTWHRMSCWLIGDSIPILSARFPHEPGAPMQEYARIFSNDCQFGRATATIRFHRHFLDKRLVRTEEELTELVADRNLNIQFIPGLDNPLALRIEVQLEHQFKLVREFLTMEQVAESYHMSSQTLRRRLDDEGSSFRLIKERIRRRAVMQWLNDPEIPISEIAHMTGFAESNGLSRAVKSWTGLSPTEYREKLSAASGD</sequence>
<evidence type="ECO:0000256" key="2">
    <source>
        <dbReference type="ARBA" id="ARBA00023125"/>
    </source>
</evidence>
<dbReference type="SMART" id="SM00342">
    <property type="entry name" value="HTH_ARAC"/>
    <property type="match status" value="1"/>
</dbReference>
<dbReference type="Proteomes" id="UP000321039">
    <property type="component" value="Unassembled WGS sequence"/>
</dbReference>
<comment type="caution">
    <text evidence="5">The sequence shown here is derived from an EMBL/GenBank/DDBJ whole genome shotgun (WGS) entry which is preliminary data.</text>
</comment>
<dbReference type="RefSeq" id="WP_148067904.1">
    <property type="nucleotide sequence ID" value="NZ_VRZA01000002.1"/>
</dbReference>
<evidence type="ECO:0000313" key="5">
    <source>
        <dbReference type="EMBL" id="TXS95839.1"/>
    </source>
</evidence>
<evidence type="ECO:0000259" key="4">
    <source>
        <dbReference type="PROSITE" id="PS01124"/>
    </source>
</evidence>
<dbReference type="PANTHER" id="PTHR47894">
    <property type="entry name" value="HTH-TYPE TRANSCRIPTIONAL REGULATOR GADX"/>
    <property type="match status" value="1"/>
</dbReference>
<feature type="domain" description="HTH araC/xylS-type" evidence="4">
    <location>
        <begin position="269"/>
        <end position="373"/>
    </location>
</feature>
<dbReference type="Pfam" id="PF12833">
    <property type="entry name" value="HTH_18"/>
    <property type="match status" value="1"/>
</dbReference>
<dbReference type="EMBL" id="VRZA01000002">
    <property type="protein sequence ID" value="TXS95839.1"/>
    <property type="molecule type" value="Genomic_DNA"/>
</dbReference>